<keyword evidence="2" id="KW-1185">Reference proteome</keyword>
<organism evidence="1 2">
    <name type="scientific">Nocardioides euryhalodurans</name>
    <dbReference type="NCBI Taxonomy" id="2518370"/>
    <lineage>
        <taxon>Bacteria</taxon>
        <taxon>Bacillati</taxon>
        <taxon>Actinomycetota</taxon>
        <taxon>Actinomycetes</taxon>
        <taxon>Propionibacteriales</taxon>
        <taxon>Nocardioidaceae</taxon>
        <taxon>Nocardioides</taxon>
    </lineage>
</organism>
<dbReference type="RefSeq" id="WP_135079796.1">
    <property type="nucleotide sequence ID" value="NZ_CP038267.1"/>
</dbReference>
<protein>
    <submittedName>
        <fullName evidence="1">Acyl-CoA thioesterase</fullName>
    </submittedName>
</protein>
<dbReference type="Gene3D" id="3.10.129.10">
    <property type="entry name" value="Hotdog Thioesterase"/>
    <property type="match status" value="2"/>
</dbReference>
<accession>A0A4P7GNV7</accession>
<dbReference type="Pfam" id="PF13279">
    <property type="entry name" value="4HBT_2"/>
    <property type="match status" value="2"/>
</dbReference>
<dbReference type="PANTHER" id="PTHR31793">
    <property type="entry name" value="4-HYDROXYBENZOYL-COA THIOESTERASE FAMILY MEMBER"/>
    <property type="match status" value="1"/>
</dbReference>
<evidence type="ECO:0000313" key="2">
    <source>
        <dbReference type="Proteomes" id="UP000294894"/>
    </source>
</evidence>
<dbReference type="SUPFAM" id="SSF54637">
    <property type="entry name" value="Thioesterase/thiol ester dehydrase-isomerase"/>
    <property type="match status" value="2"/>
</dbReference>
<evidence type="ECO:0000313" key="1">
    <source>
        <dbReference type="EMBL" id="QBR93908.1"/>
    </source>
</evidence>
<dbReference type="EMBL" id="CP038267">
    <property type="protein sequence ID" value="QBR93908.1"/>
    <property type="molecule type" value="Genomic_DNA"/>
</dbReference>
<dbReference type="InterPro" id="IPR050563">
    <property type="entry name" value="4-hydroxybenzoyl-CoA_TE"/>
</dbReference>
<dbReference type="CDD" id="cd00586">
    <property type="entry name" value="4HBT"/>
    <property type="match status" value="2"/>
</dbReference>
<dbReference type="GO" id="GO:0047617">
    <property type="term" value="F:fatty acyl-CoA hydrolase activity"/>
    <property type="evidence" value="ECO:0007669"/>
    <property type="project" value="TreeGrafter"/>
</dbReference>
<dbReference type="OrthoDB" id="9799036at2"/>
<name>A0A4P7GNV7_9ACTN</name>
<proteinExistence type="predicted"/>
<dbReference type="KEGG" id="noy:EXE57_17680"/>
<dbReference type="InterPro" id="IPR029069">
    <property type="entry name" value="HotDog_dom_sf"/>
</dbReference>
<gene>
    <name evidence="1" type="ORF">EXE57_17680</name>
</gene>
<dbReference type="Proteomes" id="UP000294894">
    <property type="component" value="Chromosome"/>
</dbReference>
<sequence length="291" mass="32935">MRHRYECPMRWADLDLLGHVNNVVYVDYLQEARVDLLRHHGPAVQSGEGLVEGVVVVRHEVSYLAPLLFGRETVSIEVWVTEVRAASFTLAYEIFHEHDGARQVYARASTLLTPYVFATERPRRLSTAEREALEPYLEPGEPVRTRRHEPVRDELGHYPVHVRFSDVDVYGHTNNVKYFEYFQESRIRLFGRLWEGLGQDGGPPPVVVAQIDVDYAVPILLRPEPYDAWTRVAHLGSTSMTLEAEICDGDDVLSRARVVVVFVDPATGRPSAPAEGYRERLTAAVSAARTC</sequence>
<dbReference type="PANTHER" id="PTHR31793:SF24">
    <property type="entry name" value="LONG-CHAIN ACYL-COA THIOESTERASE FADM"/>
    <property type="match status" value="1"/>
</dbReference>
<dbReference type="AlphaFoldDB" id="A0A4P7GNV7"/>
<reference evidence="1 2" key="1">
    <citation type="submission" date="2019-03" db="EMBL/GenBank/DDBJ databases">
        <title>Three New Species of Nocardioides, Nocardioides euryhalodurans sp. nov., Nocardioides seonyuensis sp. nov. and Nocardioides eburneoflavus sp. nov., Iolated from Soil.</title>
        <authorList>
            <person name="Roh S.G."/>
            <person name="Lee C."/>
            <person name="Kim M.-K."/>
            <person name="Kim S.B."/>
        </authorList>
    </citation>
    <scope>NUCLEOTIDE SEQUENCE [LARGE SCALE GENOMIC DNA]</scope>
    <source>
        <strain evidence="1 2">MMS17-SY117</strain>
    </source>
</reference>